<dbReference type="Pfam" id="PF09084">
    <property type="entry name" value="NMT1"/>
    <property type="match status" value="1"/>
</dbReference>
<evidence type="ECO:0000313" key="4">
    <source>
        <dbReference type="Proteomes" id="UP000199392"/>
    </source>
</evidence>
<reference evidence="4" key="1">
    <citation type="submission" date="2016-10" db="EMBL/GenBank/DDBJ databases">
        <authorList>
            <person name="Varghese N."/>
            <person name="Submissions S."/>
        </authorList>
    </citation>
    <scope>NUCLEOTIDE SEQUENCE [LARGE SCALE GENOMIC DNA]</scope>
    <source>
        <strain evidence="4">DSM 26894</strain>
    </source>
</reference>
<dbReference type="Gene3D" id="3.40.190.10">
    <property type="entry name" value="Periplasmic binding protein-like II"/>
    <property type="match status" value="2"/>
</dbReference>
<dbReference type="SUPFAM" id="SSF53850">
    <property type="entry name" value="Periplasmic binding protein-like II"/>
    <property type="match status" value="1"/>
</dbReference>
<dbReference type="AlphaFoldDB" id="A0A1I6QXT6"/>
<dbReference type="STRING" id="311180.SAMN04488050_102468"/>
<proteinExistence type="predicted"/>
<dbReference type="PANTHER" id="PTHR31528:SF15">
    <property type="entry name" value="RIBOFLAVIN-BINDING PROTEIN RIBY"/>
    <property type="match status" value="1"/>
</dbReference>
<dbReference type="InterPro" id="IPR015168">
    <property type="entry name" value="SsuA/THI5"/>
</dbReference>
<protein>
    <submittedName>
        <fullName evidence="3">NitT/TauT family transport system substrate-binding protein</fullName>
    </submittedName>
</protein>
<dbReference type="Proteomes" id="UP000199392">
    <property type="component" value="Unassembled WGS sequence"/>
</dbReference>
<evidence type="ECO:0000259" key="2">
    <source>
        <dbReference type="Pfam" id="PF09084"/>
    </source>
</evidence>
<dbReference type="GO" id="GO:0009228">
    <property type="term" value="P:thiamine biosynthetic process"/>
    <property type="evidence" value="ECO:0007669"/>
    <property type="project" value="InterPro"/>
</dbReference>
<feature type="chain" id="PRO_5011785666" evidence="1">
    <location>
        <begin position="23"/>
        <end position="331"/>
    </location>
</feature>
<evidence type="ECO:0000313" key="3">
    <source>
        <dbReference type="EMBL" id="SFS57289.1"/>
    </source>
</evidence>
<dbReference type="RefSeq" id="WP_092420153.1">
    <property type="nucleotide sequence ID" value="NZ_FNCL01000001.1"/>
</dbReference>
<dbReference type="InterPro" id="IPR027939">
    <property type="entry name" value="NMT1/THI5"/>
</dbReference>
<keyword evidence="4" id="KW-1185">Reference proteome</keyword>
<dbReference type="EMBL" id="FOZW01000002">
    <property type="protein sequence ID" value="SFS57289.1"/>
    <property type="molecule type" value="Genomic_DNA"/>
</dbReference>
<feature type="signal peptide" evidence="1">
    <location>
        <begin position="1"/>
        <end position="22"/>
    </location>
</feature>
<organism evidence="3 4">
    <name type="scientific">Alloyangia pacifica</name>
    <dbReference type="NCBI Taxonomy" id="311180"/>
    <lineage>
        <taxon>Bacteria</taxon>
        <taxon>Pseudomonadati</taxon>
        <taxon>Pseudomonadota</taxon>
        <taxon>Alphaproteobacteria</taxon>
        <taxon>Rhodobacterales</taxon>
        <taxon>Roseobacteraceae</taxon>
        <taxon>Alloyangia</taxon>
    </lineage>
</organism>
<feature type="domain" description="SsuA/THI5-like" evidence="2">
    <location>
        <begin position="39"/>
        <end position="252"/>
    </location>
</feature>
<dbReference type="OrthoDB" id="5372616at2"/>
<sequence length="331" mass="34418">MMSKCTTLTALGFALTATTALAGDPVTYQLDWLPGGDKAPIYVCVDQGFCADAGLDVTIASGRGSSDAISRLAAGSSDIGSADVGALMAAKAQEGVAVTAVMSVFNKGPHAFYTVKDSGFDSVADVKGKKVATSPFTSSNVYLPLVLEDVGLTEADFELTKADAGALGPMLMTGQVDGIVAWMTDLSRYVGQGKDAGKEIIALPWSAAGLELYSASLVANDAFLAERPDVAKRFVAAFKKSVEFCRTNPEEAAQSVVNIVPELEHGDVLGSLGDTLGLIFNEVTEEDGLGVFEPGRLAATWTRVSQAQGLDESAQNPEVFVTRAFQPGGEG</sequence>
<gene>
    <name evidence="3" type="ORF">SAMN04488050_102468</name>
</gene>
<name>A0A1I6QXT6_9RHOB</name>
<keyword evidence="1" id="KW-0732">Signal</keyword>
<dbReference type="PANTHER" id="PTHR31528">
    <property type="entry name" value="4-AMINO-5-HYDROXYMETHYL-2-METHYLPYRIMIDINE PHOSPHATE SYNTHASE THI11-RELATED"/>
    <property type="match status" value="1"/>
</dbReference>
<accession>A0A1I6QXT6</accession>
<evidence type="ECO:0000256" key="1">
    <source>
        <dbReference type="SAM" id="SignalP"/>
    </source>
</evidence>